<dbReference type="AlphaFoldDB" id="A0A2T4AU96"/>
<proteinExistence type="predicted"/>
<evidence type="ECO:0000313" key="2">
    <source>
        <dbReference type="Proteomes" id="UP000241690"/>
    </source>
</evidence>
<dbReference type="Proteomes" id="UP000241690">
    <property type="component" value="Unassembled WGS sequence"/>
</dbReference>
<evidence type="ECO:0000313" key="1">
    <source>
        <dbReference type="EMBL" id="PTB60548.1"/>
    </source>
</evidence>
<name>A0A2T4AU96_TRIHA</name>
<protein>
    <submittedName>
        <fullName evidence="1">Uncharacterized protein</fullName>
    </submittedName>
</protein>
<reference evidence="1 2" key="1">
    <citation type="submission" date="2016-07" db="EMBL/GenBank/DDBJ databases">
        <title>Multiple horizontal gene transfer events from other fungi enriched the ability of initially mycotrophic Trichoderma (Ascomycota) to feed on dead plant biomass.</title>
        <authorList>
            <consortium name="DOE Joint Genome Institute"/>
            <person name="Aerts A."/>
            <person name="Atanasova L."/>
            <person name="Chenthamara K."/>
            <person name="Zhang J."/>
            <person name="Grujic M."/>
            <person name="Henrissat B."/>
            <person name="Kuo A."/>
            <person name="Salamov A."/>
            <person name="Lipzen A."/>
            <person name="Labutti K."/>
            <person name="Barry K."/>
            <person name="Miao Y."/>
            <person name="Rahimi M.J."/>
            <person name="Shen Q."/>
            <person name="Grigoriev I.V."/>
            <person name="Kubicek C.P."/>
            <person name="Druzhinina I.S."/>
        </authorList>
    </citation>
    <scope>NUCLEOTIDE SEQUENCE [LARGE SCALE GENOMIC DNA]</scope>
    <source>
        <strain evidence="1 2">CBS 226.95</strain>
    </source>
</reference>
<dbReference type="RefSeq" id="XP_024780225.1">
    <property type="nucleotide sequence ID" value="XM_024913176.1"/>
</dbReference>
<dbReference type="GeneID" id="36621737"/>
<dbReference type="EMBL" id="KZ679675">
    <property type="protein sequence ID" value="PTB60548.1"/>
    <property type="molecule type" value="Genomic_DNA"/>
</dbReference>
<sequence length="80" mass="8761">MRTERNSLSGHGFSNEARMLAADPCLPQRLSGGLFCHSFPCPSLCCFWHFGASAAWVGLDFILYSISIVGHGLFVRADLN</sequence>
<gene>
    <name evidence="1" type="ORF">M431DRAFT_185802</name>
</gene>
<keyword evidence="2" id="KW-1185">Reference proteome</keyword>
<organism evidence="1 2">
    <name type="scientific">Trichoderma harzianum CBS 226.95</name>
    <dbReference type="NCBI Taxonomy" id="983964"/>
    <lineage>
        <taxon>Eukaryota</taxon>
        <taxon>Fungi</taxon>
        <taxon>Dikarya</taxon>
        <taxon>Ascomycota</taxon>
        <taxon>Pezizomycotina</taxon>
        <taxon>Sordariomycetes</taxon>
        <taxon>Hypocreomycetidae</taxon>
        <taxon>Hypocreales</taxon>
        <taxon>Hypocreaceae</taxon>
        <taxon>Trichoderma</taxon>
    </lineage>
</organism>
<accession>A0A2T4AU96</accession>